<keyword evidence="6" id="KW-1185">Reference proteome</keyword>
<name>A0ABW6S964_9NOCA</name>
<dbReference type="EMBL" id="JBIAQY010000012">
    <property type="protein sequence ID" value="MFF3572108.1"/>
    <property type="molecule type" value="Genomic_DNA"/>
</dbReference>
<evidence type="ECO:0000256" key="1">
    <source>
        <dbReference type="ARBA" id="ARBA00001311"/>
    </source>
</evidence>
<dbReference type="Pfam" id="PF01425">
    <property type="entry name" value="Amidase"/>
    <property type="match status" value="1"/>
</dbReference>
<feature type="domain" description="Amidase" evidence="4">
    <location>
        <begin position="27"/>
        <end position="458"/>
    </location>
</feature>
<dbReference type="InterPro" id="IPR000120">
    <property type="entry name" value="Amidase"/>
</dbReference>
<reference evidence="5 6" key="1">
    <citation type="submission" date="2024-10" db="EMBL/GenBank/DDBJ databases">
        <title>The Natural Products Discovery Center: Release of the First 8490 Sequenced Strains for Exploring Actinobacteria Biosynthetic Diversity.</title>
        <authorList>
            <person name="Kalkreuter E."/>
            <person name="Kautsar S.A."/>
            <person name="Yang D."/>
            <person name="Bader C.D."/>
            <person name="Teijaro C.N."/>
            <person name="Fluegel L."/>
            <person name="Davis C.M."/>
            <person name="Simpson J.R."/>
            <person name="Lauterbach L."/>
            <person name="Steele A.D."/>
            <person name="Gui C."/>
            <person name="Meng S."/>
            <person name="Li G."/>
            <person name="Viehrig K."/>
            <person name="Ye F."/>
            <person name="Su P."/>
            <person name="Kiefer A.F."/>
            <person name="Nichols A."/>
            <person name="Cepeda A.J."/>
            <person name="Yan W."/>
            <person name="Fan B."/>
            <person name="Jiang Y."/>
            <person name="Adhikari A."/>
            <person name="Zheng C.-J."/>
            <person name="Schuster L."/>
            <person name="Cowan T.M."/>
            <person name="Smanski M.J."/>
            <person name="Chevrette M.G."/>
            <person name="De Carvalho L.P.S."/>
            <person name="Shen B."/>
        </authorList>
    </citation>
    <scope>NUCLEOTIDE SEQUENCE [LARGE SCALE GENOMIC DNA]</scope>
    <source>
        <strain evidence="5 6">NPDC002593</strain>
    </source>
</reference>
<comment type="catalytic activity">
    <reaction evidence="1">
        <text>a monocarboxylic acid amide + H2O = a monocarboxylate + NH4(+)</text>
        <dbReference type="Rhea" id="RHEA:12020"/>
        <dbReference type="ChEBI" id="CHEBI:15377"/>
        <dbReference type="ChEBI" id="CHEBI:28938"/>
        <dbReference type="ChEBI" id="CHEBI:35757"/>
        <dbReference type="ChEBI" id="CHEBI:83628"/>
        <dbReference type="EC" id="3.5.1.4"/>
    </reaction>
</comment>
<evidence type="ECO:0000313" key="5">
    <source>
        <dbReference type="EMBL" id="MFF3572108.1"/>
    </source>
</evidence>
<accession>A0ABW6S964</accession>
<protein>
    <recommendedName>
        <fullName evidence="3">amidase</fullName>
        <ecNumber evidence="3">3.5.1.4</ecNumber>
    </recommendedName>
</protein>
<evidence type="ECO:0000313" key="6">
    <source>
        <dbReference type="Proteomes" id="UP001601992"/>
    </source>
</evidence>
<dbReference type="InterPro" id="IPR036928">
    <property type="entry name" value="AS_sf"/>
</dbReference>
<comment type="similarity">
    <text evidence="2">Belongs to the amidase family.</text>
</comment>
<dbReference type="SUPFAM" id="SSF75304">
    <property type="entry name" value="Amidase signature (AS) enzymes"/>
    <property type="match status" value="1"/>
</dbReference>
<organism evidence="5 6">
    <name type="scientific">Nocardia jiangxiensis</name>
    <dbReference type="NCBI Taxonomy" id="282685"/>
    <lineage>
        <taxon>Bacteria</taxon>
        <taxon>Bacillati</taxon>
        <taxon>Actinomycetota</taxon>
        <taxon>Actinomycetes</taxon>
        <taxon>Mycobacteriales</taxon>
        <taxon>Nocardiaceae</taxon>
        <taxon>Nocardia</taxon>
    </lineage>
</organism>
<dbReference type="EC" id="3.5.1.4" evidence="3"/>
<proteinExistence type="inferred from homology"/>
<dbReference type="RefSeq" id="WP_040824743.1">
    <property type="nucleotide sequence ID" value="NZ_JBIAQY010000012.1"/>
</dbReference>
<dbReference type="PANTHER" id="PTHR11895">
    <property type="entry name" value="TRANSAMIDASE"/>
    <property type="match status" value="1"/>
</dbReference>
<comment type="caution">
    <text evidence="5">The sequence shown here is derived from an EMBL/GenBank/DDBJ whole genome shotgun (WGS) entry which is preliminary data.</text>
</comment>
<evidence type="ECO:0000259" key="4">
    <source>
        <dbReference type="Pfam" id="PF01425"/>
    </source>
</evidence>
<evidence type="ECO:0000256" key="3">
    <source>
        <dbReference type="ARBA" id="ARBA00012922"/>
    </source>
</evidence>
<sequence length="469" mass="49573">MIDTRTTQPSATELARGLATGALSPVEIVEDALARVAEADSQLHAFCTPTPEIARERARQSERELRAGTAGPLAGIPYAVKDLICTKGIRTTSGSVVYADFVPEQDDVCVERLDDAGAISLGKTNASEFGYSATGANPLFPTTRNPWDPTRTPGGSSAGSASAVAAGMVPFALGSDGGGSIRIPAALTGTVGFKPSMGRVPVYPGCRDERYPGVSGWESIEHIGPIARTVPDIALAMTVLAGPDPRDRHTLPAGDLDWQAAVHDPDIRGIRIGYSADFGYLTVDPEVRAAADRAAAAFESELGCVVTEFVPDWEDPAQHFTALIMAETDLVGMRALLPEFRERMSPHLVAMLETDWTAEDFTQANLMRKSVVNRMARIMSRFDLLLTPTAAVPAFPLGIEGPTEIDGRAVSATAWQGFTPIANLTGQPAISLPAGTTAAGLPIGIQLIGRHLADASVLRAATAYEQTDR</sequence>
<dbReference type="Gene3D" id="3.90.1300.10">
    <property type="entry name" value="Amidase signature (AS) domain"/>
    <property type="match status" value="1"/>
</dbReference>
<dbReference type="PANTHER" id="PTHR11895:SF7">
    <property type="entry name" value="GLUTAMYL-TRNA(GLN) AMIDOTRANSFERASE SUBUNIT A, MITOCHONDRIAL"/>
    <property type="match status" value="1"/>
</dbReference>
<gene>
    <name evidence="5" type="ORF">ACFYXQ_30445</name>
</gene>
<dbReference type="Proteomes" id="UP001601992">
    <property type="component" value="Unassembled WGS sequence"/>
</dbReference>
<dbReference type="InterPro" id="IPR023631">
    <property type="entry name" value="Amidase_dom"/>
</dbReference>
<evidence type="ECO:0000256" key="2">
    <source>
        <dbReference type="ARBA" id="ARBA00009199"/>
    </source>
</evidence>